<accession>A0ABT3PL45</accession>
<proteinExistence type="predicted"/>
<feature type="signal peptide" evidence="1">
    <location>
        <begin position="1"/>
        <end position="24"/>
    </location>
</feature>
<organism evidence="2 3">
    <name type="scientific">Fodinibius salsisoli</name>
    <dbReference type="NCBI Taxonomy" id="2820877"/>
    <lineage>
        <taxon>Bacteria</taxon>
        <taxon>Pseudomonadati</taxon>
        <taxon>Balneolota</taxon>
        <taxon>Balneolia</taxon>
        <taxon>Balneolales</taxon>
        <taxon>Balneolaceae</taxon>
        <taxon>Fodinibius</taxon>
    </lineage>
</organism>
<evidence type="ECO:0008006" key="4">
    <source>
        <dbReference type="Google" id="ProtNLM"/>
    </source>
</evidence>
<dbReference type="Proteomes" id="UP001207918">
    <property type="component" value="Unassembled WGS sequence"/>
</dbReference>
<keyword evidence="3" id="KW-1185">Reference proteome</keyword>
<name>A0ABT3PL45_9BACT</name>
<comment type="caution">
    <text evidence="2">The sequence shown here is derived from an EMBL/GenBank/DDBJ whole genome shotgun (WGS) entry which is preliminary data.</text>
</comment>
<keyword evidence="1" id="KW-0732">Signal</keyword>
<sequence length="128" mass="14304">MKTSAYLIFTIALGFIFASSQVQAQSQKTNVSDFIGTWNYTSQEAPYAYQEGQFVITQEDGAPSVDVLFSNGQEVEGENVRIENQQLKFGLYVETEYVSIQLERKEDKITGHADTTDDVIALTAMKES</sequence>
<evidence type="ECO:0000313" key="2">
    <source>
        <dbReference type="EMBL" id="MCW9706637.1"/>
    </source>
</evidence>
<evidence type="ECO:0000313" key="3">
    <source>
        <dbReference type="Proteomes" id="UP001207918"/>
    </source>
</evidence>
<feature type="chain" id="PRO_5045288381" description="Lipocalin-like domain-containing protein" evidence="1">
    <location>
        <begin position="25"/>
        <end position="128"/>
    </location>
</feature>
<reference evidence="2 3" key="1">
    <citation type="submission" date="2021-03" db="EMBL/GenBank/DDBJ databases">
        <title>Aliifodinibius sp. nov., a new bacterium isolated from saline soil.</title>
        <authorList>
            <person name="Galisteo C."/>
            <person name="De La Haba R."/>
            <person name="Sanchez-Porro C."/>
            <person name="Ventosa A."/>
        </authorList>
    </citation>
    <scope>NUCLEOTIDE SEQUENCE [LARGE SCALE GENOMIC DNA]</scope>
    <source>
        <strain evidence="2 3">1BSP15-2V2</strain>
    </source>
</reference>
<dbReference type="EMBL" id="JAGGJA010000004">
    <property type="protein sequence ID" value="MCW9706637.1"/>
    <property type="molecule type" value="Genomic_DNA"/>
</dbReference>
<gene>
    <name evidence="2" type="ORF">J6I44_07205</name>
</gene>
<dbReference type="RefSeq" id="WP_265765364.1">
    <property type="nucleotide sequence ID" value="NZ_JAGGJA010000004.1"/>
</dbReference>
<protein>
    <recommendedName>
        <fullName evidence="4">Lipocalin-like domain-containing protein</fullName>
    </recommendedName>
</protein>
<evidence type="ECO:0000256" key="1">
    <source>
        <dbReference type="SAM" id="SignalP"/>
    </source>
</evidence>